<dbReference type="Proteomes" id="UP000693970">
    <property type="component" value="Unassembled WGS sequence"/>
</dbReference>
<name>A0A9K3KPK2_9STRA</name>
<feature type="compositionally biased region" description="Polar residues" evidence="1">
    <location>
        <begin position="328"/>
        <end position="340"/>
    </location>
</feature>
<feature type="compositionally biased region" description="Polar residues" evidence="1">
    <location>
        <begin position="373"/>
        <end position="412"/>
    </location>
</feature>
<protein>
    <submittedName>
        <fullName evidence="2">Uncharacterized protein</fullName>
    </submittedName>
</protein>
<sequence length="796" mass="89733">MPEVYNPQRTRGNAGKSGLRRIQKEKKPYWPGLDMDGHLIKMPSTDTDNTTNNNKSKDKDKMVLDTHQSPSKISNKLVEDDPILSFDNDPPFLQRKVTRIHNNDTTAVSRPSSQKDDSPSHRTSQQQQQQQQETVVDSKKMSPLQHKSRRKRTMDDFFFEETSTSSSSSSSCSSSSCSNPEHYNKIAEIVATRGTRSGRQFHSSQQHQPEQQHQPMKRTKRQQQQQQQLHTSGGVGMSLLQMAVPGIPDSMEECIQKKDSSASKRDPTKQMDELDFDDDEREHELDQQHQPQQTENSKFRNQIVQEFIPSLQNIPPTGHRRRRKRKQSPSLDQSDITPNSIMDGEKGSMGESSSSFNATKFSKPSQNDKVDPTNDTNVTGNVVQTNRTVNDSKNNSNMDGTVPVSSASGLTPSTDARQFAELAQSIIRNQLPIIGRAMEEIWSSLLKVVPEKSDDSTDSSSMTAVLETLTTTPHDTMNQERGDNELLVRMRTLCDKQDASVRRLEELRSMLVEDSLRERDDWKKNHDQTVARLSSQLEASQENATLLKQQNAKTNGENQRLRQQLQATSDLVESLQTSRDEAHRRMEEHALELKAKEDIISSQTAELKRLRDEIAILKSERNNQQQHVHESTTEEKVSHDGSDATIVVAALEEERPVKGIISGPLLQPKSKDDDRSEQRCNPAVLLRKAGKPSSFRKNNNPVHRIQTGGTNHLGTSLRTSSSSSRTTDGLGTRLRASKISTLKVPVARHPPRFFVRIKTEVVQPSSDHYLSENRVDKLTVKPNNTSYGPISIESPR</sequence>
<reference evidence="2" key="1">
    <citation type="journal article" date="2021" name="Sci. Rep.">
        <title>Diploid genomic architecture of Nitzschia inconspicua, an elite biomass production diatom.</title>
        <authorList>
            <person name="Oliver A."/>
            <person name="Podell S."/>
            <person name="Pinowska A."/>
            <person name="Traller J.C."/>
            <person name="Smith S.R."/>
            <person name="McClure R."/>
            <person name="Beliaev A."/>
            <person name="Bohutskyi P."/>
            <person name="Hill E.A."/>
            <person name="Rabines A."/>
            <person name="Zheng H."/>
            <person name="Allen L.Z."/>
            <person name="Kuo A."/>
            <person name="Grigoriev I.V."/>
            <person name="Allen A.E."/>
            <person name="Hazlebeck D."/>
            <person name="Allen E.E."/>
        </authorList>
    </citation>
    <scope>NUCLEOTIDE SEQUENCE</scope>
    <source>
        <strain evidence="2">Hildebrandi</strain>
    </source>
</reference>
<feature type="compositionally biased region" description="Low complexity" evidence="1">
    <location>
        <begin position="200"/>
        <end position="214"/>
    </location>
</feature>
<feature type="compositionally biased region" description="Low complexity" evidence="1">
    <location>
        <begin position="162"/>
        <end position="178"/>
    </location>
</feature>
<evidence type="ECO:0000256" key="1">
    <source>
        <dbReference type="SAM" id="MobiDB-lite"/>
    </source>
</evidence>
<gene>
    <name evidence="2" type="ORF">IV203_016037</name>
</gene>
<feature type="compositionally biased region" description="Low complexity" evidence="1">
    <location>
        <begin position="44"/>
        <end position="54"/>
    </location>
</feature>
<feature type="compositionally biased region" description="Low complexity" evidence="1">
    <location>
        <begin position="713"/>
        <end position="730"/>
    </location>
</feature>
<dbReference type="AlphaFoldDB" id="A0A9K3KPK2"/>
<feature type="region of interest" description="Disordered" evidence="1">
    <location>
        <begin position="621"/>
        <end position="641"/>
    </location>
</feature>
<organism evidence="2 3">
    <name type="scientific">Nitzschia inconspicua</name>
    <dbReference type="NCBI Taxonomy" id="303405"/>
    <lineage>
        <taxon>Eukaryota</taxon>
        <taxon>Sar</taxon>
        <taxon>Stramenopiles</taxon>
        <taxon>Ochrophyta</taxon>
        <taxon>Bacillariophyta</taxon>
        <taxon>Bacillariophyceae</taxon>
        <taxon>Bacillariophycidae</taxon>
        <taxon>Bacillariales</taxon>
        <taxon>Bacillariaceae</taxon>
        <taxon>Nitzschia</taxon>
    </lineage>
</organism>
<feature type="region of interest" description="Disordered" evidence="1">
    <location>
        <begin position="1"/>
        <end position="412"/>
    </location>
</feature>
<feature type="compositionally biased region" description="Polar residues" evidence="1">
    <location>
        <begin position="103"/>
        <end position="112"/>
    </location>
</feature>
<feature type="compositionally biased region" description="Basic residues" evidence="1">
    <location>
        <begin position="318"/>
        <end position="327"/>
    </location>
</feature>
<feature type="compositionally biased region" description="Basic and acidic residues" evidence="1">
    <location>
        <begin position="55"/>
        <end position="64"/>
    </location>
</feature>
<evidence type="ECO:0000313" key="3">
    <source>
        <dbReference type="Proteomes" id="UP000693970"/>
    </source>
</evidence>
<feature type="compositionally biased region" description="Polar residues" evidence="1">
    <location>
        <begin position="356"/>
        <end position="365"/>
    </location>
</feature>
<feature type="region of interest" description="Disordered" evidence="1">
    <location>
        <begin position="691"/>
        <end position="730"/>
    </location>
</feature>
<feature type="compositionally biased region" description="Basic and acidic residues" evidence="1">
    <location>
        <begin position="254"/>
        <end position="272"/>
    </location>
</feature>
<evidence type="ECO:0000313" key="2">
    <source>
        <dbReference type="EMBL" id="KAG7347332.1"/>
    </source>
</evidence>
<proteinExistence type="predicted"/>
<reference evidence="2" key="2">
    <citation type="submission" date="2021-04" db="EMBL/GenBank/DDBJ databases">
        <authorList>
            <person name="Podell S."/>
        </authorList>
    </citation>
    <scope>NUCLEOTIDE SEQUENCE</scope>
    <source>
        <strain evidence="2">Hildebrandi</strain>
    </source>
</reference>
<accession>A0A9K3KPK2</accession>
<feature type="compositionally biased region" description="Polar residues" evidence="1">
    <location>
        <begin position="695"/>
        <end position="712"/>
    </location>
</feature>
<comment type="caution">
    <text evidence="2">The sequence shown here is derived from an EMBL/GenBank/DDBJ whole genome shotgun (WGS) entry which is preliminary data.</text>
</comment>
<keyword evidence="3" id="KW-1185">Reference proteome</keyword>
<dbReference type="EMBL" id="JAGRRH010000020">
    <property type="protein sequence ID" value="KAG7347332.1"/>
    <property type="molecule type" value="Genomic_DNA"/>
</dbReference>
<feature type="compositionally biased region" description="Polar residues" evidence="1">
    <location>
        <begin position="288"/>
        <end position="315"/>
    </location>
</feature>